<dbReference type="Pfam" id="PF21645">
    <property type="entry name" value="FakA-like_M"/>
    <property type="match status" value="1"/>
</dbReference>
<feature type="domain" description="DhaL" evidence="1">
    <location>
        <begin position="24"/>
        <end position="216"/>
    </location>
</feature>
<name>A0A5R8QF04_9FIRM</name>
<dbReference type="InterPro" id="IPR050270">
    <property type="entry name" value="DegV_domain_contain"/>
</dbReference>
<dbReference type="EMBL" id="VBWP01000003">
    <property type="protein sequence ID" value="TLG75259.1"/>
    <property type="molecule type" value="Genomic_DNA"/>
</dbReference>
<dbReference type="PANTHER" id="PTHR33434">
    <property type="entry name" value="DEGV DOMAIN-CONTAINING PROTEIN DR_1986-RELATED"/>
    <property type="match status" value="1"/>
</dbReference>
<organism evidence="2 3">
    <name type="scientific">Culicoidibacter larvae</name>
    <dbReference type="NCBI Taxonomy" id="2579976"/>
    <lineage>
        <taxon>Bacteria</taxon>
        <taxon>Bacillati</taxon>
        <taxon>Bacillota</taxon>
        <taxon>Culicoidibacteria</taxon>
        <taxon>Culicoidibacterales</taxon>
        <taxon>Culicoidibacteraceae</taxon>
        <taxon>Culicoidibacter</taxon>
    </lineage>
</organism>
<evidence type="ECO:0000259" key="1">
    <source>
        <dbReference type="PROSITE" id="PS51480"/>
    </source>
</evidence>
<dbReference type="Proteomes" id="UP000306912">
    <property type="component" value="Unassembled WGS sequence"/>
</dbReference>
<dbReference type="InterPro" id="IPR019986">
    <property type="entry name" value="YloV-like"/>
</dbReference>
<dbReference type="Pfam" id="PF02734">
    <property type="entry name" value="Dak2"/>
    <property type="match status" value="1"/>
</dbReference>
<gene>
    <name evidence="2" type="ORF">FEZ08_04225</name>
</gene>
<sequence length="568" mass="62172">MSLYKMYRERTREAKVMIQSMDGALYKALFSGGVAFFEKNVEYINSLNVFPVPDGDTGTNMHLTIVSGRNEISTLTSTDLGVISKQLSRGLLLGARGNSGVILSQIFRGIAQGFEKHKTADTKLFAEGLKKGAEVAYKSVMRPVEGTILTVIRETAKDAVKIARKTDDFESFLEQVLEAAKKSLAKTPDLLPVLKEVGVVDSGGQGLVILFEGMLKALRGEEIDTAVIAGDGDYVPVTLDLSDFGFDDDHEHDAYGFCTEFIIRLHERAQKTYSNEKLQKQLESLDGNSIVIVSDDDIVKVHVHTEHPLQVFEIASTLGEFVTLKSENMQEQFEKQKEHNEPKVQANPQGPKVAVIAVASGSGVANLFKDLGCAYVIEGGQTLNPSTQDFVKAIEEVGAQEVVILPNNSNIILAAQQTKELVDIPLEIIPTRTIPQGLAAMIHFNSESSVEDIATGMNNALENVRSGQVTYAVRDTTMDGLTIKQGDFIGIDEKTIVSADKSLVESTKALLDEMIDEDAEIVTVIAGADTKVKDTKTIYEYLVEKHPDIDIECFDGKQPVYNFLISVE</sequence>
<dbReference type="AlphaFoldDB" id="A0A5R8QF04"/>
<evidence type="ECO:0000313" key="3">
    <source>
        <dbReference type="Proteomes" id="UP000306912"/>
    </source>
</evidence>
<dbReference type="InterPro" id="IPR036117">
    <property type="entry name" value="DhaL_dom_sf"/>
</dbReference>
<dbReference type="PANTHER" id="PTHR33434:SF4">
    <property type="entry name" value="PHOSPHATASE PROTEIN"/>
    <property type="match status" value="1"/>
</dbReference>
<dbReference type="NCBIfam" id="TIGR03599">
    <property type="entry name" value="YloV"/>
    <property type="match status" value="1"/>
</dbReference>
<keyword evidence="3" id="KW-1185">Reference proteome</keyword>
<comment type="caution">
    <text evidence="2">The sequence shown here is derived from an EMBL/GenBank/DDBJ whole genome shotgun (WGS) entry which is preliminary data.</text>
</comment>
<evidence type="ECO:0000313" key="2">
    <source>
        <dbReference type="EMBL" id="TLG75259.1"/>
    </source>
</evidence>
<proteinExistence type="predicted"/>
<dbReference type="SUPFAM" id="SSF101473">
    <property type="entry name" value="DhaL-like"/>
    <property type="match status" value="1"/>
</dbReference>
<dbReference type="InParanoid" id="A0A5R8QF04"/>
<protein>
    <submittedName>
        <fullName evidence="2">DAK2 domain-containing protein</fullName>
    </submittedName>
</protein>
<dbReference type="GO" id="GO:0006071">
    <property type="term" value="P:glycerol metabolic process"/>
    <property type="evidence" value="ECO:0007669"/>
    <property type="project" value="InterPro"/>
</dbReference>
<dbReference type="InterPro" id="IPR048394">
    <property type="entry name" value="FakA-like_M"/>
</dbReference>
<dbReference type="Pfam" id="PF13684">
    <property type="entry name" value="FakA-like_C"/>
    <property type="match status" value="1"/>
</dbReference>
<dbReference type="SMART" id="SM01120">
    <property type="entry name" value="Dak2"/>
    <property type="match status" value="1"/>
</dbReference>
<dbReference type="InterPro" id="IPR033470">
    <property type="entry name" value="FakA-like_C"/>
</dbReference>
<dbReference type="GO" id="GO:0004371">
    <property type="term" value="F:glycerone kinase activity"/>
    <property type="evidence" value="ECO:0007669"/>
    <property type="project" value="InterPro"/>
</dbReference>
<accession>A0A5R8QF04</accession>
<dbReference type="InterPro" id="IPR004007">
    <property type="entry name" value="DhaL_dom"/>
</dbReference>
<dbReference type="Gene3D" id="1.25.40.340">
    <property type="match status" value="1"/>
</dbReference>
<dbReference type="SMART" id="SM01121">
    <property type="entry name" value="Dak1_2"/>
    <property type="match status" value="1"/>
</dbReference>
<reference evidence="2 3" key="1">
    <citation type="submission" date="2019-05" db="EMBL/GenBank/DDBJ databases">
        <title>Culicoidintestinum kansasii gen. nov., sp. nov. from the gastrointestinal tract of the biting midge, Culicoides sonorensis.</title>
        <authorList>
            <person name="Neupane S."/>
            <person name="Ghosh A."/>
            <person name="Gunther S."/>
            <person name="Martin K."/>
            <person name="Zurek L."/>
        </authorList>
    </citation>
    <scope>NUCLEOTIDE SEQUENCE [LARGE SCALE GENOMIC DNA]</scope>
    <source>
        <strain evidence="2 3">CS-1</strain>
    </source>
</reference>
<dbReference type="FunCoup" id="A0A5R8QF04">
    <property type="interactions" value="12"/>
</dbReference>
<dbReference type="PROSITE" id="PS51480">
    <property type="entry name" value="DHAL"/>
    <property type="match status" value="1"/>
</dbReference>
<dbReference type="OrthoDB" id="9760324at2"/>